<organism evidence="1 2">
    <name type="scientific">Paenibacillus antibioticophila</name>
    <dbReference type="NCBI Taxonomy" id="1274374"/>
    <lineage>
        <taxon>Bacteria</taxon>
        <taxon>Bacillati</taxon>
        <taxon>Bacillota</taxon>
        <taxon>Bacilli</taxon>
        <taxon>Bacillales</taxon>
        <taxon>Paenibacillaceae</taxon>
        <taxon>Paenibacillus</taxon>
    </lineage>
</organism>
<dbReference type="RefSeq" id="WP_212940871.1">
    <property type="nucleotide sequence ID" value="NZ_BORR01000013.1"/>
</dbReference>
<dbReference type="EMBL" id="BORR01000013">
    <property type="protein sequence ID" value="GIO38612.1"/>
    <property type="molecule type" value="Genomic_DNA"/>
</dbReference>
<gene>
    <name evidence="1" type="ORF">J41TS12_34730</name>
</gene>
<accession>A0A919XSX1</accession>
<protein>
    <submittedName>
        <fullName evidence="1">Uncharacterized protein</fullName>
    </submittedName>
</protein>
<comment type="caution">
    <text evidence="1">The sequence shown here is derived from an EMBL/GenBank/DDBJ whole genome shotgun (WGS) entry which is preliminary data.</text>
</comment>
<sequence>MAYQLTNGILTVDIAEPGEDYRETRFEWNGLITGITLLDGGHSFCTSENLTEGQGGGMGLCHEFGIKEAIGYQDTKPGEQFPKLGVGLLTRTDEGPYFFYKDYPVQPFKVEIEQGSPEEITFTTLPEECGGYAALLEKRISIDGQSLSIAYSLHNTGQKKLSTEEYCHNFLNINGCSIGPDYKLDFPVILQPESDDDKTLQELMFDAGRVIWGKVPEHEFYFRTGGYDGTRKPYLWELSHLPSGAGVREVSRLEVSYAAVWGRSYVVSPEIFYRIEAEPGQCIKWTRTYEFFPKIQNSRSL</sequence>
<keyword evidence="2" id="KW-1185">Reference proteome</keyword>
<evidence type="ECO:0000313" key="1">
    <source>
        <dbReference type="EMBL" id="GIO38612.1"/>
    </source>
</evidence>
<dbReference type="AlphaFoldDB" id="A0A919XSX1"/>
<reference evidence="1 2" key="1">
    <citation type="submission" date="2021-03" db="EMBL/GenBank/DDBJ databases">
        <title>Antimicrobial resistance genes in bacteria isolated from Japanese honey, and their potential for conferring macrolide and lincosamide resistance in the American foulbrood pathogen Paenibacillus larvae.</title>
        <authorList>
            <person name="Okamoto M."/>
            <person name="Kumagai M."/>
            <person name="Kanamori H."/>
            <person name="Takamatsu D."/>
        </authorList>
    </citation>
    <scope>NUCLEOTIDE SEQUENCE [LARGE SCALE GENOMIC DNA]</scope>
    <source>
        <strain evidence="1 2">J41TS12</strain>
    </source>
</reference>
<evidence type="ECO:0000313" key="2">
    <source>
        <dbReference type="Proteomes" id="UP000681162"/>
    </source>
</evidence>
<name>A0A919XSX1_9BACL</name>
<dbReference type="Proteomes" id="UP000681162">
    <property type="component" value="Unassembled WGS sequence"/>
</dbReference>
<proteinExistence type="predicted"/>